<dbReference type="AlphaFoldDB" id="A0A553PVA3"/>
<accession>A0A553PVA3</accession>
<comment type="caution">
    <text evidence="3">The sequence shown here is derived from an EMBL/GenBank/DDBJ whole genome shotgun (WGS) entry which is preliminary data.</text>
</comment>
<evidence type="ECO:0000256" key="2">
    <source>
        <dbReference type="SAM" id="SignalP"/>
    </source>
</evidence>
<dbReference type="Proteomes" id="UP000316079">
    <property type="component" value="Unassembled WGS sequence"/>
</dbReference>
<evidence type="ECO:0000313" key="4">
    <source>
        <dbReference type="Proteomes" id="UP000316079"/>
    </source>
</evidence>
<protein>
    <submittedName>
        <fullName evidence="3">Uncharacterized protein</fullName>
    </submittedName>
</protein>
<gene>
    <name evidence="3" type="ORF">DNTS_001933</name>
</gene>
<keyword evidence="4" id="KW-1185">Reference proteome</keyword>
<sequence length="71" mass="7758">MVNCAAFIFCFSLSEAEVDIRELKDSSQKDGLNADVSRDTPVGLSPPEMLSKQVAEDQQILDLKGKLQSTV</sequence>
<evidence type="ECO:0000313" key="3">
    <source>
        <dbReference type="EMBL" id="TRY81619.1"/>
    </source>
</evidence>
<dbReference type="EMBL" id="SRMA01026609">
    <property type="protein sequence ID" value="TRY81619.1"/>
    <property type="molecule type" value="Genomic_DNA"/>
</dbReference>
<keyword evidence="2" id="KW-0732">Signal</keyword>
<name>A0A553PVA3_9TELE</name>
<organism evidence="3 4">
    <name type="scientific">Danionella cerebrum</name>
    <dbReference type="NCBI Taxonomy" id="2873325"/>
    <lineage>
        <taxon>Eukaryota</taxon>
        <taxon>Metazoa</taxon>
        <taxon>Chordata</taxon>
        <taxon>Craniata</taxon>
        <taxon>Vertebrata</taxon>
        <taxon>Euteleostomi</taxon>
        <taxon>Actinopterygii</taxon>
        <taxon>Neopterygii</taxon>
        <taxon>Teleostei</taxon>
        <taxon>Ostariophysi</taxon>
        <taxon>Cypriniformes</taxon>
        <taxon>Danionidae</taxon>
        <taxon>Danioninae</taxon>
        <taxon>Danionella</taxon>
    </lineage>
</organism>
<evidence type="ECO:0000256" key="1">
    <source>
        <dbReference type="SAM" id="MobiDB-lite"/>
    </source>
</evidence>
<feature type="chain" id="PRO_5021796987" evidence="2">
    <location>
        <begin position="17"/>
        <end position="71"/>
    </location>
</feature>
<feature type="region of interest" description="Disordered" evidence="1">
    <location>
        <begin position="25"/>
        <end position="48"/>
    </location>
</feature>
<reference evidence="3 4" key="1">
    <citation type="journal article" date="2019" name="Sci. Data">
        <title>Hybrid genome assembly and annotation of Danionella translucida.</title>
        <authorList>
            <person name="Kadobianskyi M."/>
            <person name="Schulze L."/>
            <person name="Schuelke M."/>
            <person name="Judkewitz B."/>
        </authorList>
    </citation>
    <scope>NUCLEOTIDE SEQUENCE [LARGE SCALE GENOMIC DNA]</scope>
    <source>
        <strain evidence="3 4">Bolton</strain>
    </source>
</reference>
<dbReference type="OrthoDB" id="8937543at2759"/>
<feature type="signal peptide" evidence="2">
    <location>
        <begin position="1"/>
        <end position="16"/>
    </location>
</feature>
<proteinExistence type="predicted"/>